<reference evidence="1 2" key="1">
    <citation type="submission" date="2013-11" db="EMBL/GenBank/DDBJ databases">
        <title>Metagenomic analysis of a methanogenic consortium involved in long chain n-alkane degradation.</title>
        <authorList>
            <person name="Davidova I.A."/>
            <person name="Callaghan A.V."/>
            <person name="Wawrik B."/>
            <person name="Pruitt S."/>
            <person name="Marks C."/>
            <person name="Duncan K.E."/>
            <person name="Suflita J.M."/>
        </authorList>
    </citation>
    <scope>NUCLEOTIDE SEQUENCE [LARGE SCALE GENOMIC DNA]</scope>
    <source>
        <strain evidence="1 2">SPR</strain>
    </source>
</reference>
<dbReference type="Gene3D" id="3.20.20.140">
    <property type="entry name" value="Metal-dependent hydrolases"/>
    <property type="match status" value="1"/>
</dbReference>
<dbReference type="GO" id="GO:0006145">
    <property type="term" value="P:purine nucleobase catabolic process"/>
    <property type="evidence" value="ECO:0007669"/>
    <property type="project" value="TreeGrafter"/>
</dbReference>
<organism evidence="1 2">
    <name type="scientific">Dethiosulfatarculus sandiegensis</name>
    <dbReference type="NCBI Taxonomy" id="1429043"/>
    <lineage>
        <taxon>Bacteria</taxon>
        <taxon>Pseudomonadati</taxon>
        <taxon>Thermodesulfobacteriota</taxon>
        <taxon>Desulfarculia</taxon>
        <taxon>Desulfarculales</taxon>
        <taxon>Desulfarculaceae</taxon>
        <taxon>Dethiosulfatarculus</taxon>
    </lineage>
</organism>
<evidence type="ECO:0000313" key="2">
    <source>
        <dbReference type="Proteomes" id="UP000032233"/>
    </source>
</evidence>
<dbReference type="InterPro" id="IPR050138">
    <property type="entry name" value="DHOase/Allantoinase_Hydrolase"/>
</dbReference>
<accession>A0A0D2HYN5</accession>
<dbReference type="PANTHER" id="PTHR43668">
    <property type="entry name" value="ALLANTOINASE"/>
    <property type="match status" value="1"/>
</dbReference>
<sequence>MGFHAENNVIIEALIQKYKNQGKTYAKAHSETLAVIKLLEPAHWTGITLHIYHASHPRCLELIRWFKGQGMDVTAETCPHYLLFNEKHMDKIQAFGKINPALRSKEAAEGLRPSLLAEDIDFITSDHSPRLLERKTNPNVFENSSGGPGLESILPLMYNAAVVGRGLSVVGLPVFWLPIRPAVLGSARPRGSPEPPFPLKALRGKMAHCQNEAGRA</sequence>
<dbReference type="Proteomes" id="UP000032233">
    <property type="component" value="Unassembled WGS sequence"/>
</dbReference>
<dbReference type="GO" id="GO:0004038">
    <property type="term" value="F:allantoinase activity"/>
    <property type="evidence" value="ECO:0007669"/>
    <property type="project" value="TreeGrafter"/>
</dbReference>
<dbReference type="InParanoid" id="A0A0D2HYN5"/>
<gene>
    <name evidence="1" type="ORF">X474_03625</name>
</gene>
<dbReference type="EMBL" id="AZAC01000003">
    <property type="protein sequence ID" value="KIX15413.1"/>
    <property type="molecule type" value="Genomic_DNA"/>
</dbReference>
<name>A0A0D2HYN5_9BACT</name>
<evidence type="ECO:0008006" key="3">
    <source>
        <dbReference type="Google" id="ProtNLM"/>
    </source>
</evidence>
<dbReference type="GO" id="GO:0005737">
    <property type="term" value="C:cytoplasm"/>
    <property type="evidence" value="ECO:0007669"/>
    <property type="project" value="TreeGrafter"/>
</dbReference>
<dbReference type="InterPro" id="IPR032466">
    <property type="entry name" value="Metal_Hydrolase"/>
</dbReference>
<proteinExistence type="predicted"/>
<dbReference type="RefSeq" id="WP_044346736.1">
    <property type="nucleotide sequence ID" value="NZ_AZAC01000003.1"/>
</dbReference>
<protein>
    <recommendedName>
        <fullName evidence="3">Amidohydrolase-related domain-containing protein</fullName>
    </recommendedName>
</protein>
<dbReference type="STRING" id="1429043.X474_03625"/>
<dbReference type="AlphaFoldDB" id="A0A0D2HYN5"/>
<dbReference type="SUPFAM" id="SSF51556">
    <property type="entry name" value="Metallo-dependent hydrolases"/>
    <property type="match status" value="1"/>
</dbReference>
<evidence type="ECO:0000313" key="1">
    <source>
        <dbReference type="EMBL" id="KIX15413.1"/>
    </source>
</evidence>
<comment type="caution">
    <text evidence="1">The sequence shown here is derived from an EMBL/GenBank/DDBJ whole genome shotgun (WGS) entry which is preliminary data.</text>
</comment>
<dbReference type="OrthoDB" id="9803027at2"/>
<dbReference type="PANTHER" id="PTHR43668:SF4">
    <property type="entry name" value="ALLANTOINASE"/>
    <property type="match status" value="1"/>
</dbReference>
<keyword evidence="2" id="KW-1185">Reference proteome</keyword>